<dbReference type="KEGG" id="aagg:ETAA8_40600"/>
<dbReference type="GO" id="GO:0005524">
    <property type="term" value="F:ATP binding"/>
    <property type="evidence" value="ECO:0007669"/>
    <property type="project" value="InterPro"/>
</dbReference>
<dbReference type="GO" id="GO:1990077">
    <property type="term" value="C:primosome complex"/>
    <property type="evidence" value="ECO:0007669"/>
    <property type="project" value="UniProtKB-KW"/>
</dbReference>
<dbReference type="EMBL" id="CP036274">
    <property type="protein sequence ID" value="QDU28954.1"/>
    <property type="molecule type" value="Genomic_DNA"/>
</dbReference>
<protein>
    <submittedName>
        <fullName evidence="5">Replicative DNA helicase</fullName>
    </submittedName>
</protein>
<name>A0A517YFE2_9BACT</name>
<evidence type="ECO:0000313" key="5">
    <source>
        <dbReference type="EMBL" id="QDU28954.1"/>
    </source>
</evidence>
<proteinExistence type="predicted"/>
<dbReference type="InterPro" id="IPR007693">
    <property type="entry name" value="DNA_helicase_DnaB-like_N"/>
</dbReference>
<keyword evidence="1" id="KW-0639">Primosome</keyword>
<accession>A0A517YFE2</accession>
<dbReference type="SUPFAM" id="SSF48024">
    <property type="entry name" value="N-terminal domain of DnaB helicase"/>
    <property type="match status" value="1"/>
</dbReference>
<evidence type="ECO:0000313" key="6">
    <source>
        <dbReference type="Proteomes" id="UP000315017"/>
    </source>
</evidence>
<dbReference type="InterPro" id="IPR027417">
    <property type="entry name" value="P-loop_NTPase"/>
</dbReference>
<dbReference type="GO" id="GO:0005829">
    <property type="term" value="C:cytosol"/>
    <property type="evidence" value="ECO:0007669"/>
    <property type="project" value="TreeGrafter"/>
</dbReference>
<dbReference type="Gene3D" id="3.40.50.300">
    <property type="entry name" value="P-loop containing nucleotide triphosphate hydrolases"/>
    <property type="match status" value="1"/>
</dbReference>
<keyword evidence="3" id="KW-0238">DNA-binding</keyword>
<dbReference type="InterPro" id="IPR036185">
    <property type="entry name" value="DNA_heli_DnaB-like_N_sf"/>
</dbReference>
<evidence type="ECO:0000256" key="1">
    <source>
        <dbReference type="ARBA" id="ARBA00022515"/>
    </source>
</evidence>
<keyword evidence="5" id="KW-0067">ATP-binding</keyword>
<dbReference type="Pfam" id="PF13481">
    <property type="entry name" value="AAA_25"/>
    <property type="match status" value="1"/>
</dbReference>
<organism evidence="5 6">
    <name type="scientific">Anatilimnocola aggregata</name>
    <dbReference type="NCBI Taxonomy" id="2528021"/>
    <lineage>
        <taxon>Bacteria</taxon>
        <taxon>Pseudomonadati</taxon>
        <taxon>Planctomycetota</taxon>
        <taxon>Planctomycetia</taxon>
        <taxon>Pirellulales</taxon>
        <taxon>Pirellulaceae</taxon>
        <taxon>Anatilimnocola</taxon>
    </lineage>
</organism>
<dbReference type="PANTHER" id="PTHR30153">
    <property type="entry name" value="REPLICATIVE DNA HELICASE DNAB"/>
    <property type="match status" value="1"/>
</dbReference>
<keyword evidence="5" id="KW-0378">Hydrolase</keyword>
<keyword evidence="6" id="KW-1185">Reference proteome</keyword>
<keyword evidence="5" id="KW-0547">Nucleotide-binding</keyword>
<dbReference type="Gene3D" id="1.10.860.10">
    <property type="entry name" value="DNAb Helicase, Chain A"/>
    <property type="match status" value="1"/>
</dbReference>
<evidence type="ECO:0000259" key="4">
    <source>
        <dbReference type="Pfam" id="PF00772"/>
    </source>
</evidence>
<gene>
    <name evidence="5" type="ORF">ETAA8_40600</name>
</gene>
<dbReference type="SUPFAM" id="SSF52540">
    <property type="entry name" value="P-loop containing nucleoside triphosphate hydrolases"/>
    <property type="match status" value="1"/>
</dbReference>
<dbReference type="AlphaFoldDB" id="A0A517YFE2"/>
<dbReference type="PANTHER" id="PTHR30153:SF2">
    <property type="entry name" value="REPLICATIVE DNA HELICASE"/>
    <property type="match status" value="1"/>
</dbReference>
<evidence type="ECO:0000256" key="3">
    <source>
        <dbReference type="ARBA" id="ARBA00023125"/>
    </source>
</evidence>
<dbReference type="Proteomes" id="UP000315017">
    <property type="component" value="Chromosome"/>
</dbReference>
<dbReference type="GO" id="GO:0003678">
    <property type="term" value="F:DNA helicase activity"/>
    <property type="evidence" value="ECO:0007669"/>
    <property type="project" value="InterPro"/>
</dbReference>
<dbReference type="Pfam" id="PF00772">
    <property type="entry name" value="DnaB"/>
    <property type="match status" value="1"/>
</dbReference>
<dbReference type="GO" id="GO:0006269">
    <property type="term" value="P:DNA replication, synthesis of primer"/>
    <property type="evidence" value="ECO:0007669"/>
    <property type="project" value="UniProtKB-KW"/>
</dbReference>
<reference evidence="5 6" key="1">
    <citation type="submission" date="2019-02" db="EMBL/GenBank/DDBJ databases">
        <title>Deep-cultivation of Planctomycetes and their phenomic and genomic characterization uncovers novel biology.</title>
        <authorList>
            <person name="Wiegand S."/>
            <person name="Jogler M."/>
            <person name="Boedeker C."/>
            <person name="Pinto D."/>
            <person name="Vollmers J."/>
            <person name="Rivas-Marin E."/>
            <person name="Kohn T."/>
            <person name="Peeters S.H."/>
            <person name="Heuer A."/>
            <person name="Rast P."/>
            <person name="Oberbeckmann S."/>
            <person name="Bunk B."/>
            <person name="Jeske O."/>
            <person name="Meyerdierks A."/>
            <person name="Storesund J.E."/>
            <person name="Kallscheuer N."/>
            <person name="Luecker S."/>
            <person name="Lage O.M."/>
            <person name="Pohl T."/>
            <person name="Merkel B.J."/>
            <person name="Hornburger P."/>
            <person name="Mueller R.-W."/>
            <person name="Bruemmer F."/>
            <person name="Labrenz M."/>
            <person name="Spormann A.M."/>
            <person name="Op den Camp H."/>
            <person name="Overmann J."/>
            <person name="Amann R."/>
            <person name="Jetten M.S.M."/>
            <person name="Mascher T."/>
            <person name="Medema M.H."/>
            <person name="Devos D.P."/>
            <person name="Kaster A.-K."/>
            <person name="Ovreas L."/>
            <person name="Rohde M."/>
            <person name="Galperin M.Y."/>
            <person name="Jogler C."/>
        </authorList>
    </citation>
    <scope>NUCLEOTIDE SEQUENCE [LARGE SCALE GENOMIC DNA]</scope>
    <source>
        <strain evidence="5 6">ETA_A8</strain>
    </source>
</reference>
<dbReference type="GO" id="GO:0003677">
    <property type="term" value="F:DNA binding"/>
    <property type="evidence" value="ECO:0007669"/>
    <property type="project" value="UniProtKB-KW"/>
</dbReference>
<keyword evidence="2" id="KW-0235">DNA replication</keyword>
<dbReference type="InterPro" id="IPR016136">
    <property type="entry name" value="DNA_helicase_N/primase_C"/>
</dbReference>
<evidence type="ECO:0000256" key="2">
    <source>
        <dbReference type="ARBA" id="ARBA00022705"/>
    </source>
</evidence>
<keyword evidence="5" id="KW-0347">Helicase</keyword>
<sequence>MLASSNPAQWQWIVDRMMARLRPSLFFDLANRKLFCHLSELHKNSKIDPTLLVASLKTAGDYGEVGGSAFLSKISNAVPNVAHADHYVDILEEYHDLREAWQLTEQVRDCITAGQSSTDVWGKIEQQLERERTGGFGVGSIRSFADMKRKKGNQTLMPSVIDQIGRQGETMNIVSATKIGKTWFTHMLALCIAVGREWLGFPTHKGRVLILDNELHETTLVHRISQVADALEIREAEYINQIDVEAYRGRLVDIHKIAERINRIPPNTYKAIVFDSLYRFSPKGCDENSNSDTTEIYNVIDALAARMGCLAICVRHTSKGSQTAKDVVDVGAGAGAQSRTVDAHLVLRHHEEEGAVVLAAALRSWAPLEPMTLRWTFPIFVPATDLDPLALRPDRPRKLPKSKAEVGSPLEPGWTAQSFVAAFLKMDPQPRVSIIAAALEKGISERRSSALLSAAESAGLAFLWQGGDRRQKAFANRPQTTLGIVSESAE</sequence>
<feature type="domain" description="DNA helicase DnaB-like N-terminal" evidence="4">
    <location>
        <begin position="14"/>
        <end position="93"/>
    </location>
</feature>